<dbReference type="RefSeq" id="WP_122229917.1">
    <property type="nucleotide sequence ID" value="NZ_RDQO01000003.1"/>
</dbReference>
<dbReference type="GO" id="GO:0005886">
    <property type="term" value="C:plasma membrane"/>
    <property type="evidence" value="ECO:0007669"/>
    <property type="project" value="TreeGrafter"/>
</dbReference>
<name>A0A3M6QSN8_9BURK</name>
<dbReference type="InterPro" id="IPR007360">
    <property type="entry name" value="SirB"/>
</dbReference>
<feature type="transmembrane region" description="Helical" evidence="1">
    <location>
        <begin position="44"/>
        <end position="68"/>
    </location>
</feature>
<evidence type="ECO:0000256" key="1">
    <source>
        <dbReference type="SAM" id="Phobius"/>
    </source>
</evidence>
<evidence type="ECO:0000313" key="2">
    <source>
        <dbReference type="EMBL" id="RMX06050.1"/>
    </source>
</evidence>
<keyword evidence="1" id="KW-0472">Membrane</keyword>
<dbReference type="AlphaFoldDB" id="A0A3M6QSN8"/>
<dbReference type="EMBL" id="RDQO01000003">
    <property type="protein sequence ID" value="RMX06050.1"/>
    <property type="molecule type" value="Genomic_DNA"/>
</dbReference>
<dbReference type="PANTHER" id="PTHR39594">
    <property type="entry name" value="PROTEIN YCHQ"/>
    <property type="match status" value="1"/>
</dbReference>
<feature type="transmembrane region" description="Helical" evidence="1">
    <location>
        <begin position="99"/>
        <end position="118"/>
    </location>
</feature>
<gene>
    <name evidence="2" type="ORF">D8I35_11835</name>
</gene>
<evidence type="ECO:0000313" key="3">
    <source>
        <dbReference type="Proteomes" id="UP000278006"/>
    </source>
</evidence>
<accession>A0A3M6QSN8</accession>
<dbReference type="Proteomes" id="UP000278006">
    <property type="component" value="Unassembled WGS sequence"/>
</dbReference>
<proteinExistence type="predicted"/>
<keyword evidence="1" id="KW-1133">Transmembrane helix</keyword>
<reference evidence="2 3" key="1">
    <citation type="submission" date="2018-10" db="EMBL/GenBank/DDBJ databases">
        <title>Draft genome of Cortibacter populi DSM10536.</title>
        <authorList>
            <person name="Bernier A.-M."/>
            <person name="Bernard K."/>
        </authorList>
    </citation>
    <scope>NUCLEOTIDE SEQUENCE [LARGE SCALE GENOMIC DNA]</scope>
    <source>
        <strain evidence="2 3">DSM 105136</strain>
    </source>
</reference>
<dbReference type="OrthoDB" id="5588650at2"/>
<dbReference type="Pfam" id="PF04247">
    <property type="entry name" value="SirB"/>
    <property type="match status" value="1"/>
</dbReference>
<keyword evidence="1" id="KW-0812">Transmembrane</keyword>
<dbReference type="PIRSF" id="PIRSF005610">
    <property type="entry name" value="SirB"/>
    <property type="match status" value="1"/>
</dbReference>
<comment type="caution">
    <text evidence="2">The sequence shown here is derived from an EMBL/GenBank/DDBJ whole genome shotgun (WGS) entry which is preliminary data.</text>
</comment>
<organism evidence="2 3">
    <name type="scientific">Corticibacter populi</name>
    <dbReference type="NCBI Taxonomy" id="1550736"/>
    <lineage>
        <taxon>Bacteria</taxon>
        <taxon>Pseudomonadati</taxon>
        <taxon>Pseudomonadota</taxon>
        <taxon>Betaproteobacteria</taxon>
        <taxon>Burkholderiales</taxon>
        <taxon>Comamonadaceae</taxon>
        <taxon>Corticibacter</taxon>
    </lineage>
</organism>
<keyword evidence="3" id="KW-1185">Reference proteome</keyword>
<feature type="transmembrane region" description="Helical" evidence="1">
    <location>
        <begin position="74"/>
        <end position="92"/>
    </location>
</feature>
<evidence type="ECO:0008006" key="4">
    <source>
        <dbReference type="Google" id="ProtNLM"/>
    </source>
</evidence>
<protein>
    <recommendedName>
        <fullName evidence="4">Invasion activity up-regulator</fullName>
    </recommendedName>
</protein>
<sequence length="130" mass="14263">MIAHYLLIKHAHMGLALLSGALFALRGGALLLGMAWPRRRSVRALSYAVDTALLLAAFTLVTMLPAGYFANGWLLAKLVLLPFYIGLGFAALRTRRRGMRALLLVLALLVFAQIYGIARAHHPLGWLVML</sequence>
<feature type="transmembrane region" description="Helical" evidence="1">
    <location>
        <begin position="12"/>
        <end position="32"/>
    </location>
</feature>
<dbReference type="PANTHER" id="PTHR39594:SF1">
    <property type="entry name" value="PROTEIN YCHQ"/>
    <property type="match status" value="1"/>
</dbReference>